<evidence type="ECO:0000256" key="1">
    <source>
        <dbReference type="SAM" id="MobiDB-lite"/>
    </source>
</evidence>
<comment type="caution">
    <text evidence="2">The sequence shown here is derived from an EMBL/GenBank/DDBJ whole genome shotgun (WGS) entry which is preliminary data.</text>
</comment>
<dbReference type="AlphaFoldDB" id="A0A443REM3"/>
<dbReference type="InterPro" id="IPR026092">
    <property type="entry name" value="RAI2/SOBP"/>
</dbReference>
<dbReference type="EMBL" id="NCKU01000903">
    <property type="protein sequence ID" value="RWS13716.1"/>
    <property type="molecule type" value="Genomic_DNA"/>
</dbReference>
<dbReference type="Pfam" id="PF15279">
    <property type="entry name" value="SOBP"/>
    <property type="match status" value="1"/>
</dbReference>
<dbReference type="GO" id="GO:0048513">
    <property type="term" value="P:animal organ development"/>
    <property type="evidence" value="ECO:0007669"/>
    <property type="project" value="TreeGrafter"/>
</dbReference>
<evidence type="ECO:0000313" key="3">
    <source>
        <dbReference type="Proteomes" id="UP000285301"/>
    </source>
</evidence>
<reference evidence="2 3" key="1">
    <citation type="journal article" date="2018" name="Gigascience">
        <title>Genomes of trombidid mites reveal novel predicted allergens and laterally-transferred genes associated with secondary metabolism.</title>
        <authorList>
            <person name="Dong X."/>
            <person name="Chaisiri K."/>
            <person name="Xia D."/>
            <person name="Armstrong S.D."/>
            <person name="Fang Y."/>
            <person name="Donnelly M.J."/>
            <person name="Kadowaki T."/>
            <person name="McGarry J.W."/>
            <person name="Darby A.C."/>
            <person name="Makepeace B.L."/>
        </authorList>
    </citation>
    <scope>NUCLEOTIDE SEQUENCE [LARGE SCALE GENOMIC DNA]</scope>
    <source>
        <strain evidence="2">UoL-WK</strain>
    </source>
</reference>
<feature type="region of interest" description="Disordered" evidence="1">
    <location>
        <begin position="26"/>
        <end position="77"/>
    </location>
</feature>
<sequence length="661" mass="72849">MNEMLAWYGYDKFDSRETQSLNLKFSSTTNNNHSMSSSPSPSSHKPQSSSSTSASTSSNQRRSPTNSTTMVTTAVPTTLISDTRDALKSIEAEVEIDESSCEASNACHSPSVDSSDRRSKEETSEDSTNIPSGCILCAWCQKIGMKLFTLRTTNGCKAFCSELCFTQCRRASFKKNKVCDWCKHVRHTVNYVDFQDGEQQLQFCSDKCLNQYKMNIFCKETQTQLQLHPHLQETSSKSINSGTSLITPDLWLRDCKGEESSCRTNGTNALDGNFGDQSNACTSLKRKAMEPISNQIGNVNEFALNMVKGKEKDRNESKRIKHSTSHNNENVKKSALREPKDEQKGESNHKALPNLNASRNTAAIQRIPTFPNHIPFLNRSSSPPSVVANSVNPSMTRSAFSPTSTNPVASYFDNLAFGSAPNRDLSLRPPLVAPGIMAPPFTDMIRMHQNIRNPLSFANGSMPNSHPMFTSIPPRVPPANLPRHPHPTPQRALHPSQQHPHHYQAPCFMPSHLNISNSSLTPPVTVNTISSLGANFSSKSDVSTQVTNGNITTTPTDKASNIRKVDTILIAKLAANKIKSKKVKAAEISCEKAGNETRINDNAERVCEQPDFDQFDSNDPNYATNELGKENNEECEAKCDSLHKSSCISSARGGEFLNALF</sequence>
<feature type="region of interest" description="Disordered" evidence="1">
    <location>
        <begin position="479"/>
        <end position="501"/>
    </location>
</feature>
<dbReference type="OrthoDB" id="6250723at2759"/>
<dbReference type="STRING" id="1965070.A0A443REM3"/>
<dbReference type="PANTHER" id="PTHR23186">
    <property type="entry name" value="RETINOIC ACID-INDUCED PROTEIN 2"/>
    <property type="match status" value="1"/>
</dbReference>
<proteinExistence type="predicted"/>
<protein>
    <submittedName>
        <fullName evidence="2">Sine oculis-binding protein-like protein</fullName>
    </submittedName>
</protein>
<keyword evidence="3" id="KW-1185">Reference proteome</keyword>
<dbReference type="GO" id="GO:0005634">
    <property type="term" value="C:nucleus"/>
    <property type="evidence" value="ECO:0007669"/>
    <property type="project" value="TreeGrafter"/>
</dbReference>
<feature type="compositionally biased region" description="Basic and acidic residues" evidence="1">
    <location>
        <begin position="309"/>
        <end position="318"/>
    </location>
</feature>
<dbReference type="PANTHER" id="PTHR23186:SF4">
    <property type="entry name" value="GH22790P"/>
    <property type="match status" value="1"/>
</dbReference>
<feature type="region of interest" description="Disordered" evidence="1">
    <location>
        <begin position="101"/>
        <end position="129"/>
    </location>
</feature>
<gene>
    <name evidence="2" type="ORF">B4U79_00477</name>
</gene>
<feature type="region of interest" description="Disordered" evidence="1">
    <location>
        <begin position="309"/>
        <end position="357"/>
    </location>
</feature>
<accession>A0A443REM3</accession>
<organism evidence="2 3">
    <name type="scientific">Dinothrombium tinctorium</name>
    <dbReference type="NCBI Taxonomy" id="1965070"/>
    <lineage>
        <taxon>Eukaryota</taxon>
        <taxon>Metazoa</taxon>
        <taxon>Ecdysozoa</taxon>
        <taxon>Arthropoda</taxon>
        <taxon>Chelicerata</taxon>
        <taxon>Arachnida</taxon>
        <taxon>Acari</taxon>
        <taxon>Acariformes</taxon>
        <taxon>Trombidiformes</taxon>
        <taxon>Prostigmata</taxon>
        <taxon>Anystina</taxon>
        <taxon>Parasitengona</taxon>
        <taxon>Trombidioidea</taxon>
        <taxon>Trombidiidae</taxon>
        <taxon>Dinothrombium</taxon>
    </lineage>
</organism>
<name>A0A443REM3_9ACAR</name>
<feature type="compositionally biased region" description="Basic and acidic residues" evidence="1">
    <location>
        <begin position="329"/>
        <end position="349"/>
    </location>
</feature>
<dbReference type="Proteomes" id="UP000285301">
    <property type="component" value="Unassembled WGS sequence"/>
</dbReference>
<evidence type="ECO:0000313" key="2">
    <source>
        <dbReference type="EMBL" id="RWS13716.1"/>
    </source>
</evidence>
<feature type="compositionally biased region" description="Polar residues" evidence="1">
    <location>
        <begin position="101"/>
        <end position="113"/>
    </location>
</feature>